<gene>
    <name evidence="4" type="ORF">MHIP_56490</name>
</gene>
<dbReference type="NCBIfam" id="TIGR00229">
    <property type="entry name" value="sensory_box"/>
    <property type="match status" value="2"/>
</dbReference>
<dbReference type="InterPro" id="IPR043128">
    <property type="entry name" value="Rev_trsase/Diguanyl_cyclase"/>
</dbReference>
<feature type="domain" description="GGDEF" evidence="3">
    <location>
        <begin position="274"/>
        <end position="405"/>
    </location>
</feature>
<dbReference type="NCBIfam" id="TIGR00254">
    <property type="entry name" value="GGDEF"/>
    <property type="match status" value="1"/>
</dbReference>
<dbReference type="Pfam" id="PF08447">
    <property type="entry name" value="PAS_3"/>
    <property type="match status" value="1"/>
</dbReference>
<dbReference type="PANTHER" id="PTHR44757">
    <property type="entry name" value="DIGUANYLATE CYCLASE DGCP"/>
    <property type="match status" value="1"/>
</dbReference>
<dbReference type="SUPFAM" id="SSF55785">
    <property type="entry name" value="PYP-like sensor domain (PAS domain)"/>
    <property type="match status" value="2"/>
</dbReference>
<dbReference type="InterPro" id="IPR029787">
    <property type="entry name" value="Nucleotide_cyclase"/>
</dbReference>
<dbReference type="InterPro" id="IPR000160">
    <property type="entry name" value="GGDEF_dom"/>
</dbReference>
<proteinExistence type="predicted"/>
<reference evidence="4 5" key="1">
    <citation type="journal article" date="2019" name="Emerg. Microbes Infect.">
        <title>Comprehensive subspecies identification of 175 nontuberculous mycobacteria species based on 7547 genomic profiles.</title>
        <authorList>
            <person name="Matsumoto Y."/>
            <person name="Kinjo T."/>
            <person name="Motooka D."/>
            <person name="Nabeya D."/>
            <person name="Jung N."/>
            <person name="Uechi K."/>
            <person name="Horii T."/>
            <person name="Iida T."/>
            <person name="Fujita J."/>
            <person name="Nakamura S."/>
        </authorList>
    </citation>
    <scope>NUCLEOTIDE SEQUENCE [LARGE SCALE GENOMIC DNA]</scope>
    <source>
        <strain evidence="4 5">JCM 30996</strain>
    </source>
</reference>
<evidence type="ECO:0000313" key="5">
    <source>
        <dbReference type="Proteomes" id="UP000465304"/>
    </source>
</evidence>
<dbReference type="InterPro" id="IPR000700">
    <property type="entry name" value="PAS-assoc_C"/>
</dbReference>
<evidence type="ECO:0000259" key="1">
    <source>
        <dbReference type="PROSITE" id="PS50112"/>
    </source>
</evidence>
<organism evidence="4 5">
    <name type="scientific">Mycolicibacterium hippocampi</name>
    <dbReference type="NCBI Taxonomy" id="659824"/>
    <lineage>
        <taxon>Bacteria</taxon>
        <taxon>Bacillati</taxon>
        <taxon>Actinomycetota</taxon>
        <taxon>Actinomycetes</taxon>
        <taxon>Mycobacteriales</taxon>
        <taxon>Mycobacteriaceae</taxon>
        <taxon>Mycolicibacterium</taxon>
    </lineage>
</organism>
<keyword evidence="5" id="KW-1185">Reference proteome</keyword>
<dbReference type="Proteomes" id="UP000465304">
    <property type="component" value="Unassembled WGS sequence"/>
</dbReference>
<dbReference type="AlphaFoldDB" id="A0A7I9ZWP2"/>
<dbReference type="EMBL" id="BLLB01000002">
    <property type="protein sequence ID" value="GFH05166.1"/>
    <property type="molecule type" value="Genomic_DNA"/>
</dbReference>
<dbReference type="SUPFAM" id="SSF55073">
    <property type="entry name" value="Nucleotide cyclase"/>
    <property type="match status" value="1"/>
</dbReference>
<dbReference type="InterPro" id="IPR035965">
    <property type="entry name" value="PAS-like_dom_sf"/>
</dbReference>
<dbReference type="PANTHER" id="PTHR44757:SF2">
    <property type="entry name" value="BIOFILM ARCHITECTURE MAINTENANCE PROTEIN MBAA"/>
    <property type="match status" value="1"/>
</dbReference>
<dbReference type="CDD" id="cd00130">
    <property type="entry name" value="PAS"/>
    <property type="match status" value="2"/>
</dbReference>
<name>A0A7I9ZWP2_9MYCO</name>
<accession>A0A7I9ZWP2</accession>
<dbReference type="SMART" id="SM00091">
    <property type="entry name" value="PAS"/>
    <property type="match status" value="2"/>
</dbReference>
<comment type="caution">
    <text evidence="4">The sequence shown here is derived from an EMBL/GenBank/DDBJ whole genome shotgun (WGS) entry which is preliminary data.</text>
</comment>
<sequence length="406" mass="44515">MLIDRLPALIGYWDRDQHNVVANQSYVDYFGMTPEEIRGRHIREVLGEDIYALNLPYIQDALAGREQLFERTLTDQRGATRYTQASYLPDVVDGVVRGFYVQVTDVTARVEAERARDEAVRMYEISIANAPFGNGVFDTSGTALQVNSALCDLLACSVEDLVGSDFGRFIHPEDLPAAEADRMALVRDREQVSSEGRYVRLDGRTIWMQRNAVLVPHAQGADDVIVAQFQDITARKRAEAELARMAVTDPLTGLNNRHALEECVRHHRDTELGASVGIIFVDLDGFKEVNDAHGHMAGDAVLIEAATRLAAVVPAPASVYRLGGDEFVVVVPSAESETVVSRLATLLGEAMDGRYEAAVVPVTLAASVGSTYGPAAEIERLLRIADSNMYQHKARRRSGGVLSTES</sequence>
<dbReference type="Gene3D" id="3.30.450.20">
    <property type="entry name" value="PAS domain"/>
    <property type="match status" value="2"/>
</dbReference>
<evidence type="ECO:0000259" key="3">
    <source>
        <dbReference type="PROSITE" id="PS50887"/>
    </source>
</evidence>
<evidence type="ECO:0000313" key="4">
    <source>
        <dbReference type="EMBL" id="GFH05166.1"/>
    </source>
</evidence>
<dbReference type="InterPro" id="IPR001610">
    <property type="entry name" value="PAC"/>
</dbReference>
<dbReference type="Gene3D" id="3.30.70.270">
    <property type="match status" value="1"/>
</dbReference>
<feature type="domain" description="PAS" evidence="1">
    <location>
        <begin position="136"/>
        <end position="174"/>
    </location>
</feature>
<dbReference type="InterPro" id="IPR052155">
    <property type="entry name" value="Biofilm_reg_signaling"/>
</dbReference>
<dbReference type="InterPro" id="IPR013655">
    <property type="entry name" value="PAS_fold_3"/>
</dbReference>
<dbReference type="PROSITE" id="PS50112">
    <property type="entry name" value="PAS"/>
    <property type="match status" value="2"/>
</dbReference>
<evidence type="ECO:0000259" key="2">
    <source>
        <dbReference type="PROSITE" id="PS50113"/>
    </source>
</evidence>
<evidence type="ECO:0008006" key="6">
    <source>
        <dbReference type="Google" id="ProtNLM"/>
    </source>
</evidence>
<dbReference type="SMART" id="SM00086">
    <property type="entry name" value="PAC"/>
    <property type="match status" value="2"/>
</dbReference>
<dbReference type="CDD" id="cd01949">
    <property type="entry name" value="GGDEF"/>
    <property type="match status" value="1"/>
</dbReference>
<dbReference type="SMART" id="SM00267">
    <property type="entry name" value="GGDEF"/>
    <property type="match status" value="1"/>
</dbReference>
<feature type="domain" description="PAS" evidence="1">
    <location>
        <begin position="1"/>
        <end position="65"/>
    </location>
</feature>
<dbReference type="InterPro" id="IPR000014">
    <property type="entry name" value="PAS"/>
</dbReference>
<dbReference type="Pfam" id="PF08448">
    <property type="entry name" value="PAS_4"/>
    <property type="match status" value="1"/>
</dbReference>
<dbReference type="PROSITE" id="PS50887">
    <property type="entry name" value="GGDEF"/>
    <property type="match status" value="1"/>
</dbReference>
<dbReference type="Pfam" id="PF00990">
    <property type="entry name" value="GGDEF"/>
    <property type="match status" value="1"/>
</dbReference>
<protein>
    <recommendedName>
        <fullName evidence="6">Diguanylate cyclase</fullName>
    </recommendedName>
</protein>
<feature type="domain" description="PAC" evidence="2">
    <location>
        <begin position="192"/>
        <end position="244"/>
    </location>
</feature>
<dbReference type="PROSITE" id="PS50113">
    <property type="entry name" value="PAC"/>
    <property type="match status" value="1"/>
</dbReference>
<dbReference type="InterPro" id="IPR013656">
    <property type="entry name" value="PAS_4"/>
</dbReference>